<sequence>MTVEVQDAAEILRAVLSLGRRLRTERPAGGVSLSGMAMLGTLSRQGPMPAARLAEAEGLQAQSLTRLIAGLERSGCIARRRSQADRREIVIALTEHGRAALDEDLQACRAWLERAMDEALAPPERAALQQAAGAMIKLAAHRPGVAPQENSA</sequence>
<evidence type="ECO:0000313" key="3">
    <source>
        <dbReference type="Proteomes" id="UP000188879"/>
    </source>
</evidence>
<dbReference type="Proteomes" id="UP000188879">
    <property type="component" value="Unassembled WGS sequence"/>
</dbReference>
<evidence type="ECO:0000259" key="1">
    <source>
        <dbReference type="PROSITE" id="PS50995"/>
    </source>
</evidence>
<dbReference type="SMART" id="SM00347">
    <property type="entry name" value="HTH_MARR"/>
    <property type="match status" value="1"/>
</dbReference>
<proteinExistence type="predicted"/>
<dbReference type="RefSeq" id="WP_076955472.1">
    <property type="nucleotide sequence ID" value="NZ_MLCO01000005.1"/>
</dbReference>
<organism evidence="2 3">
    <name type="scientific">Teichococcus deserti</name>
    <dbReference type="NCBI Taxonomy" id="1817963"/>
    <lineage>
        <taxon>Bacteria</taxon>
        <taxon>Pseudomonadati</taxon>
        <taxon>Pseudomonadota</taxon>
        <taxon>Alphaproteobacteria</taxon>
        <taxon>Acetobacterales</taxon>
        <taxon>Roseomonadaceae</taxon>
        <taxon>Roseomonas</taxon>
    </lineage>
</organism>
<dbReference type="InterPro" id="IPR052526">
    <property type="entry name" value="HTH-type_Bedaq_tolerance"/>
</dbReference>
<accession>A0A1V2H8S1</accession>
<gene>
    <name evidence="2" type="ORF">BKE38_00815</name>
</gene>
<dbReference type="PANTHER" id="PTHR39515">
    <property type="entry name" value="CONSERVED PROTEIN"/>
    <property type="match status" value="1"/>
</dbReference>
<dbReference type="Pfam" id="PF01047">
    <property type="entry name" value="MarR"/>
    <property type="match status" value="1"/>
</dbReference>
<reference evidence="2 3" key="1">
    <citation type="submission" date="2016-10" db="EMBL/GenBank/DDBJ databases">
        <title>Draft Genome sequence of Roseomonas sp. strain M3.</title>
        <authorList>
            <person name="Subhash Y."/>
            <person name="Lee S."/>
        </authorList>
    </citation>
    <scope>NUCLEOTIDE SEQUENCE [LARGE SCALE GENOMIC DNA]</scope>
    <source>
        <strain evidence="2 3">M3</strain>
    </source>
</reference>
<dbReference type="AlphaFoldDB" id="A0A1V2H8S1"/>
<dbReference type="Gene3D" id="1.10.10.10">
    <property type="entry name" value="Winged helix-like DNA-binding domain superfamily/Winged helix DNA-binding domain"/>
    <property type="match status" value="1"/>
</dbReference>
<name>A0A1V2H8S1_9PROT</name>
<protein>
    <recommendedName>
        <fullName evidence="1">HTH marR-type domain-containing protein</fullName>
    </recommendedName>
</protein>
<dbReference type="InterPro" id="IPR036390">
    <property type="entry name" value="WH_DNA-bd_sf"/>
</dbReference>
<dbReference type="PRINTS" id="PR00598">
    <property type="entry name" value="HTHMARR"/>
</dbReference>
<dbReference type="InterPro" id="IPR036388">
    <property type="entry name" value="WH-like_DNA-bd_sf"/>
</dbReference>
<comment type="caution">
    <text evidence="2">The sequence shown here is derived from an EMBL/GenBank/DDBJ whole genome shotgun (WGS) entry which is preliminary data.</text>
</comment>
<dbReference type="PROSITE" id="PS50995">
    <property type="entry name" value="HTH_MARR_2"/>
    <property type="match status" value="1"/>
</dbReference>
<dbReference type="EMBL" id="MLCO01000005">
    <property type="protein sequence ID" value="ONG59011.1"/>
    <property type="molecule type" value="Genomic_DNA"/>
</dbReference>
<keyword evidence="3" id="KW-1185">Reference proteome</keyword>
<dbReference type="InterPro" id="IPR000835">
    <property type="entry name" value="HTH_MarR-typ"/>
</dbReference>
<dbReference type="OrthoDB" id="8447118at2"/>
<dbReference type="PANTHER" id="PTHR39515:SF2">
    <property type="entry name" value="HTH-TYPE TRANSCRIPTIONAL REGULATOR RV0880"/>
    <property type="match status" value="1"/>
</dbReference>
<feature type="domain" description="HTH marR-type" evidence="1">
    <location>
        <begin position="1"/>
        <end position="137"/>
    </location>
</feature>
<dbReference type="SUPFAM" id="SSF46785">
    <property type="entry name" value="Winged helix' DNA-binding domain"/>
    <property type="match status" value="1"/>
</dbReference>
<evidence type="ECO:0000313" key="2">
    <source>
        <dbReference type="EMBL" id="ONG59011.1"/>
    </source>
</evidence>
<dbReference type="GO" id="GO:0003700">
    <property type="term" value="F:DNA-binding transcription factor activity"/>
    <property type="evidence" value="ECO:0007669"/>
    <property type="project" value="InterPro"/>
</dbReference>